<feature type="transmembrane region" description="Helical" evidence="7">
    <location>
        <begin position="338"/>
        <end position="368"/>
    </location>
</feature>
<evidence type="ECO:0000259" key="8">
    <source>
        <dbReference type="Pfam" id="PF04888"/>
    </source>
</evidence>
<organism evidence="9 10">
    <name type="scientific">Stenotrophomonas rhizophila</name>
    <dbReference type="NCBI Taxonomy" id="216778"/>
    <lineage>
        <taxon>Bacteria</taxon>
        <taxon>Pseudomonadati</taxon>
        <taxon>Pseudomonadota</taxon>
        <taxon>Gammaproteobacteria</taxon>
        <taxon>Lysobacterales</taxon>
        <taxon>Lysobacteraceae</taxon>
        <taxon>Stenotrophomonas</taxon>
    </lineage>
</organism>
<evidence type="ECO:0000256" key="7">
    <source>
        <dbReference type="SAM" id="Phobius"/>
    </source>
</evidence>
<feature type="transmembrane region" description="Helical" evidence="7">
    <location>
        <begin position="421"/>
        <end position="438"/>
    </location>
</feature>
<comment type="caution">
    <text evidence="9">The sequence shown here is derived from an EMBL/GenBank/DDBJ whole genome shotgun (WGS) entry which is preliminary data.</text>
</comment>
<feature type="region of interest" description="Disordered" evidence="6">
    <location>
        <begin position="55"/>
        <end position="76"/>
    </location>
</feature>
<evidence type="ECO:0000256" key="6">
    <source>
        <dbReference type="SAM" id="MobiDB-lite"/>
    </source>
</evidence>
<dbReference type="Gene3D" id="1.20.120.330">
    <property type="entry name" value="Nucleotidyltransferases domain 2"/>
    <property type="match status" value="2"/>
</dbReference>
<dbReference type="RefSeq" id="WP_307106612.1">
    <property type="nucleotide sequence ID" value="NZ_JAUTAS010000001.1"/>
</dbReference>
<dbReference type="PRINTS" id="PR01375">
    <property type="entry name" value="BACINVASINB"/>
</dbReference>
<accession>A0AAP5E9P6</accession>
<evidence type="ECO:0000256" key="5">
    <source>
        <dbReference type="SAM" id="Coils"/>
    </source>
</evidence>
<evidence type="ECO:0000313" key="9">
    <source>
        <dbReference type="EMBL" id="MDQ1107930.1"/>
    </source>
</evidence>
<dbReference type="Proteomes" id="UP001226084">
    <property type="component" value="Unassembled WGS sequence"/>
</dbReference>
<name>A0AAP5E9P6_9GAMM</name>
<evidence type="ECO:0000256" key="2">
    <source>
        <dbReference type="ARBA" id="ARBA00022870"/>
    </source>
</evidence>
<evidence type="ECO:0000313" key="10">
    <source>
        <dbReference type="Proteomes" id="UP001226084"/>
    </source>
</evidence>
<dbReference type="InterPro" id="IPR003895">
    <property type="entry name" value="T3SS_SctE/BipB"/>
</dbReference>
<feature type="coiled-coil region" evidence="5">
    <location>
        <begin position="165"/>
        <end position="192"/>
    </location>
</feature>
<evidence type="ECO:0000256" key="4">
    <source>
        <dbReference type="ARBA" id="ARBA00035640"/>
    </source>
</evidence>
<dbReference type="InterPro" id="IPR006972">
    <property type="entry name" value="BipB-like_C"/>
</dbReference>
<proteinExistence type="inferred from homology"/>
<keyword evidence="7" id="KW-0812">Transmembrane</keyword>
<dbReference type="EMBL" id="JAUTAS010000001">
    <property type="protein sequence ID" value="MDQ1107930.1"/>
    <property type="molecule type" value="Genomic_DNA"/>
</dbReference>
<keyword evidence="5" id="KW-0175">Coiled coil</keyword>
<dbReference type="GO" id="GO:0033644">
    <property type="term" value="C:host cell membrane"/>
    <property type="evidence" value="ECO:0007669"/>
    <property type="project" value="UniProtKB-SubCell"/>
</dbReference>
<evidence type="ECO:0000256" key="3">
    <source>
        <dbReference type="ARBA" id="ARBA00023026"/>
    </source>
</evidence>
<dbReference type="AlphaFoldDB" id="A0AAP5E9P6"/>
<reference evidence="9" key="1">
    <citation type="submission" date="2023-07" db="EMBL/GenBank/DDBJ databases">
        <title>Functional and genomic diversity of the sorghum phyllosphere microbiome.</title>
        <authorList>
            <person name="Shade A."/>
        </authorList>
    </citation>
    <scope>NUCLEOTIDE SEQUENCE</scope>
    <source>
        <strain evidence="9">SORGH_AS_0457</strain>
    </source>
</reference>
<comment type="similarity">
    <text evidence="4">Belongs to the SctE/SipB/YopB family.</text>
</comment>
<keyword evidence="3" id="KW-0843">Virulence</keyword>
<dbReference type="GO" id="GO:0005576">
    <property type="term" value="C:extracellular region"/>
    <property type="evidence" value="ECO:0007669"/>
    <property type="project" value="InterPro"/>
</dbReference>
<gene>
    <name evidence="9" type="ORF">QE424_001089</name>
</gene>
<dbReference type="GO" id="GO:0016020">
    <property type="term" value="C:membrane"/>
    <property type="evidence" value="ECO:0007669"/>
    <property type="project" value="InterPro"/>
</dbReference>
<evidence type="ECO:0000256" key="1">
    <source>
        <dbReference type="ARBA" id="ARBA00004301"/>
    </source>
</evidence>
<sequence>MTTIASAGATPLAFTLPPAASAEGAAKAAAGFGSVPLQRIQEIDSQVQKLLADAAGERHGTSTEAEATHANAPALRKADMPRIVRAAMQQASASSAPQTPMTPEAAMTLLAMQLSELITEENGRSLASQLELVKQRLAQRAASAAELSEAIRLAQALVDSAMGEVGTAEGELAAALEALKQAEAEVARLEQALADAPPEEQDAIRAQLEAAKSKAAEQQALVGDATKALAEAVAVLDKALGDLEAFKSAADNLDPNGSVSARGDEKARTNAAMLSELLAVLQEIIGKANEKKLEEDTRLLQEILKLREAENLRRSQEYQDELAKAEAAQKKMGCIGKIVGWVVAVVAVVVAPLTGGASMVLAGVGLALAIGEELGLDIMGKIMEPIMKVIMELVKHVGSVIGDVLGAMGVPSDIVDKIKDVLAVVAVAAMIIAAVVLTKKVAGTAAVQQLAKAVTRAVSEAISKALPQILKSVARSVGQTVDDVAQAISKAAAKATGASADNMATRAGYAMKATHTLQFAHQTTQSVGSIVIADMYIDAAKLLAELEVGLVASEIFRELIQKILEYFIQTKNLVQQLFEQMSNVQANEHATAKYVTHRIGAASA</sequence>
<protein>
    <submittedName>
        <fullName evidence="9">Invasin B</fullName>
    </submittedName>
</protein>
<keyword evidence="2" id="KW-1043">Host membrane</keyword>
<keyword evidence="7" id="KW-1133">Transmembrane helix</keyword>
<dbReference type="Pfam" id="PF04888">
    <property type="entry name" value="SseC"/>
    <property type="match status" value="1"/>
</dbReference>
<feature type="domain" description="Translocator protein BipB-like C-terminal" evidence="8">
    <location>
        <begin position="277"/>
        <end position="596"/>
    </location>
</feature>
<comment type="subcellular location">
    <subcellularLocation>
        <location evidence="1">Host membrane</location>
        <topology evidence="1">Multi-pass membrane protein</topology>
    </subcellularLocation>
</comment>
<keyword evidence="7" id="KW-0472">Membrane</keyword>